<dbReference type="Pfam" id="PF00332">
    <property type="entry name" value="Glyco_hydro_17"/>
    <property type="match status" value="1"/>
</dbReference>
<evidence type="ECO:0000256" key="8">
    <source>
        <dbReference type="ARBA" id="ARBA00022525"/>
    </source>
</evidence>
<name>A0A370U1P9_9HELO</name>
<keyword evidence="22" id="KW-0812">Transmembrane</keyword>
<dbReference type="STRING" id="2656787.A0A370U1P9"/>
<evidence type="ECO:0000256" key="13">
    <source>
        <dbReference type="ARBA" id="ARBA00023180"/>
    </source>
</evidence>
<dbReference type="EC" id="3.2.1.39" evidence="5"/>
<evidence type="ECO:0000256" key="7">
    <source>
        <dbReference type="ARBA" id="ARBA00022512"/>
    </source>
</evidence>
<evidence type="ECO:0000256" key="22">
    <source>
        <dbReference type="SAM" id="Phobius"/>
    </source>
</evidence>
<feature type="compositionally biased region" description="Basic and acidic residues" evidence="21">
    <location>
        <begin position="110"/>
        <end position="120"/>
    </location>
</feature>
<keyword evidence="7" id="KW-0134">Cell wall</keyword>
<comment type="similarity">
    <text evidence="4 20">Belongs to the glycosyl hydrolase 17 family.</text>
</comment>
<comment type="subcellular location">
    <subcellularLocation>
        <location evidence="3">Cell membrane</location>
        <topology evidence="3">Single-pass type II membrane protein</topology>
    </subcellularLocation>
    <subcellularLocation>
        <location evidence="2">Secreted</location>
        <location evidence="2">Cell wall</location>
    </subcellularLocation>
</comment>
<keyword evidence="6" id="KW-1003">Cell membrane</keyword>
<comment type="function">
    <text evidence="17">Glucanases play a role in cell expansion during growth, in cell-cell fusion during mating, and in spore release during sporulation. This enzyme may be involved in beta-glucan degradation. Active on laminarin and lichenan.</text>
</comment>
<evidence type="ECO:0000256" key="6">
    <source>
        <dbReference type="ARBA" id="ARBA00022475"/>
    </source>
</evidence>
<dbReference type="Proteomes" id="UP000254866">
    <property type="component" value="Unassembled WGS sequence"/>
</dbReference>
<dbReference type="GO" id="GO:0009277">
    <property type="term" value="C:fungal-type cell wall"/>
    <property type="evidence" value="ECO:0007669"/>
    <property type="project" value="TreeGrafter"/>
</dbReference>
<evidence type="ECO:0000256" key="18">
    <source>
        <dbReference type="ARBA" id="ARBA00042373"/>
    </source>
</evidence>
<keyword evidence="22" id="KW-1133">Transmembrane helix</keyword>
<feature type="compositionally biased region" description="Basic and acidic residues" evidence="21">
    <location>
        <begin position="1"/>
        <end position="15"/>
    </location>
</feature>
<feature type="compositionally biased region" description="Low complexity" evidence="21">
    <location>
        <begin position="19"/>
        <end position="62"/>
    </location>
</feature>
<dbReference type="InterPro" id="IPR017853">
    <property type="entry name" value="GH"/>
</dbReference>
<keyword evidence="15" id="KW-0961">Cell wall biogenesis/degradation</keyword>
<dbReference type="FunFam" id="3.20.20.80:FF:000151">
    <property type="entry name" value="Glucan endo-1,3-beta-glucosidase btgC"/>
    <property type="match status" value="1"/>
</dbReference>
<keyword evidence="9" id="KW-0732">Signal</keyword>
<keyword evidence="14" id="KW-0119">Carbohydrate metabolism</keyword>
<keyword evidence="8" id="KW-0964">Secreted</keyword>
<evidence type="ECO:0000313" key="23">
    <source>
        <dbReference type="EMBL" id="RDL41673.1"/>
    </source>
</evidence>
<protein>
    <recommendedName>
        <fullName evidence="5">glucan endo-1,3-beta-D-glucosidase</fullName>
        <ecNumber evidence="5">3.2.1.39</ecNumber>
    </recommendedName>
    <alternativeName>
        <fullName evidence="19">Endo-1,3-beta-glucanase btgC</fullName>
    </alternativeName>
    <alternativeName>
        <fullName evidence="18">Laminarinase btgC</fullName>
    </alternativeName>
</protein>
<evidence type="ECO:0000256" key="15">
    <source>
        <dbReference type="ARBA" id="ARBA00023316"/>
    </source>
</evidence>
<evidence type="ECO:0000256" key="10">
    <source>
        <dbReference type="ARBA" id="ARBA00022801"/>
    </source>
</evidence>
<dbReference type="GO" id="GO:0071555">
    <property type="term" value="P:cell wall organization"/>
    <property type="evidence" value="ECO:0007669"/>
    <property type="project" value="UniProtKB-KW"/>
</dbReference>
<evidence type="ECO:0000256" key="4">
    <source>
        <dbReference type="ARBA" id="ARBA00008773"/>
    </source>
</evidence>
<keyword evidence="16" id="KW-0624">Polysaccharide degradation</keyword>
<keyword evidence="23" id="KW-0326">Glycosidase</keyword>
<evidence type="ECO:0000256" key="16">
    <source>
        <dbReference type="ARBA" id="ARBA00023326"/>
    </source>
</evidence>
<keyword evidence="10" id="KW-0378">Hydrolase</keyword>
<dbReference type="GO" id="GO:0000272">
    <property type="term" value="P:polysaccharide catabolic process"/>
    <property type="evidence" value="ECO:0007669"/>
    <property type="project" value="UniProtKB-KW"/>
</dbReference>
<proteinExistence type="inferred from homology"/>
<dbReference type="SUPFAM" id="SSF51445">
    <property type="entry name" value="(Trans)glycosidases"/>
    <property type="match status" value="1"/>
</dbReference>
<dbReference type="RefSeq" id="XP_031874329.1">
    <property type="nucleotide sequence ID" value="XM_032010275.1"/>
</dbReference>
<sequence length="728" mass="79592">MSRRYSFEEPYDGRRTPLHSQPQSQPEQQHPQYQPEYQPQYQPEYQSYAPQQQPQQYAEQPYLSQNSPPINPAAHPDSSFNRLRAERRYSRGADQTSPNPNPFQSPTPPPHRDPEGRYWGRDMGYANTNSPFADTTPGVDNFGAQAGGGLTGIAMSIADANARESGLEAMRHTPGYVQHPQREISPFHESDSPYARTPQSVSSSPAPLGAAAFPPGSSTPQARPIPLTSHNNFPQNAYGDIPHRYSRNLDPNLTQFDPNIIEDDGDDGLEYRTPNRTSMLSLGHHSDRNVPAAAGAAGGAAAAGGVMGVLGGLVGKNGNNGAQQYDPVHGHYAPNEYNLDGPEKKSEWLNKQSTGKKKLRWAVGILAALLLLGAIAGGVVGGILGSKKKSSSSDTTANGQSASADLQSNGDLNKDSAEIKKLLNNKNLHKVFPGVDYTPMYTQYPDCIHYPASQNNVTRDVAVLSQLTNTIRLYGTDCNQTELVIHAINQLGLKDKVKIWMGVWQDKNVTTNARQLEQMYKIFDTYGADPFVGVIVGNEVLFRKDMTATELGTLISGVRTNLTTKGIKLPVASADLGDNWTQDFADKVDYVMANIHPFFAGVESKSAAAWTWTFWQGKDAALKTDPSKNIISETGWPSQGGTDCGMATTCTTGSVAAIPDMNNFMNDWVCQALANGTNYFWFEAFDEPWKWTFNEPGKEWEDQWGLMDVNRDLKPGVVIPSCGGKTVG</sequence>
<evidence type="ECO:0000256" key="11">
    <source>
        <dbReference type="ARBA" id="ARBA00022968"/>
    </source>
</evidence>
<evidence type="ECO:0000256" key="20">
    <source>
        <dbReference type="RuleBase" id="RU004335"/>
    </source>
</evidence>
<keyword evidence="13" id="KW-0325">Glycoprotein</keyword>
<reference evidence="23 24" key="1">
    <citation type="journal article" date="2018" name="IMA Fungus">
        <title>IMA Genome-F 9: Draft genome sequence of Annulohypoxylon stygium, Aspergillus mulundensis, Berkeleyomyces basicola (syn. Thielaviopsis basicola), Ceratocystis smalleyi, two Cercospora beticola strains, Coleophoma cylindrospora, Fusarium fracticaudum, Phialophora cf. hyalina, and Morchella septimelata.</title>
        <authorList>
            <person name="Wingfield B.D."/>
            <person name="Bills G.F."/>
            <person name="Dong Y."/>
            <person name="Huang W."/>
            <person name="Nel W.J."/>
            <person name="Swalarsk-Parry B.S."/>
            <person name="Vaghefi N."/>
            <person name="Wilken P.M."/>
            <person name="An Z."/>
            <person name="de Beer Z.W."/>
            <person name="De Vos L."/>
            <person name="Chen L."/>
            <person name="Duong T.A."/>
            <person name="Gao Y."/>
            <person name="Hammerbacher A."/>
            <person name="Kikkert J.R."/>
            <person name="Li Y."/>
            <person name="Li H."/>
            <person name="Li K."/>
            <person name="Li Q."/>
            <person name="Liu X."/>
            <person name="Ma X."/>
            <person name="Naidoo K."/>
            <person name="Pethybridge S.J."/>
            <person name="Sun J."/>
            <person name="Steenkamp E.T."/>
            <person name="van der Nest M.A."/>
            <person name="van Wyk S."/>
            <person name="Wingfield M.J."/>
            <person name="Xiong C."/>
            <person name="Yue Q."/>
            <person name="Zhang X."/>
        </authorList>
    </citation>
    <scope>NUCLEOTIDE SEQUENCE [LARGE SCALE GENOMIC DNA]</scope>
    <source>
        <strain evidence="23 24">BP 5553</strain>
    </source>
</reference>
<evidence type="ECO:0000256" key="3">
    <source>
        <dbReference type="ARBA" id="ARBA00004401"/>
    </source>
</evidence>
<dbReference type="AlphaFoldDB" id="A0A370U1P9"/>
<evidence type="ECO:0000256" key="19">
    <source>
        <dbReference type="ARBA" id="ARBA00043078"/>
    </source>
</evidence>
<comment type="caution">
    <text evidence="23">The sequence shown here is derived from an EMBL/GenBank/DDBJ whole genome shotgun (WGS) entry which is preliminary data.</text>
</comment>
<evidence type="ECO:0000256" key="9">
    <source>
        <dbReference type="ARBA" id="ARBA00022729"/>
    </source>
</evidence>
<accession>A0A370U1P9</accession>
<evidence type="ECO:0000313" key="24">
    <source>
        <dbReference type="Proteomes" id="UP000254866"/>
    </source>
</evidence>
<dbReference type="GeneID" id="43594501"/>
<dbReference type="Gene3D" id="3.20.20.80">
    <property type="entry name" value="Glycosidases"/>
    <property type="match status" value="1"/>
</dbReference>
<evidence type="ECO:0000256" key="1">
    <source>
        <dbReference type="ARBA" id="ARBA00000382"/>
    </source>
</evidence>
<feature type="transmembrane region" description="Helical" evidence="22">
    <location>
        <begin position="361"/>
        <end position="384"/>
    </location>
</feature>
<evidence type="ECO:0000256" key="2">
    <source>
        <dbReference type="ARBA" id="ARBA00004191"/>
    </source>
</evidence>
<keyword evidence="12 22" id="KW-0472">Membrane</keyword>
<organism evidence="23 24">
    <name type="scientific">Venustampulla echinocandica</name>
    <dbReference type="NCBI Taxonomy" id="2656787"/>
    <lineage>
        <taxon>Eukaryota</taxon>
        <taxon>Fungi</taxon>
        <taxon>Dikarya</taxon>
        <taxon>Ascomycota</taxon>
        <taxon>Pezizomycotina</taxon>
        <taxon>Leotiomycetes</taxon>
        <taxon>Helotiales</taxon>
        <taxon>Pleuroascaceae</taxon>
        <taxon>Venustampulla</taxon>
    </lineage>
</organism>
<gene>
    <name evidence="23" type="ORF">BP5553_01652</name>
</gene>
<feature type="compositionally biased region" description="Low complexity" evidence="21">
    <location>
        <begin position="200"/>
        <end position="218"/>
    </location>
</feature>
<dbReference type="OrthoDB" id="68336at2759"/>
<evidence type="ECO:0000256" key="17">
    <source>
        <dbReference type="ARBA" id="ARBA00037649"/>
    </source>
</evidence>
<keyword evidence="24" id="KW-1185">Reference proteome</keyword>
<dbReference type="PANTHER" id="PTHR16631">
    <property type="entry name" value="GLUCAN 1,3-BETA-GLUCOSIDASE"/>
    <property type="match status" value="1"/>
</dbReference>
<dbReference type="GO" id="GO:0042973">
    <property type="term" value="F:glucan endo-1,3-beta-D-glucosidase activity"/>
    <property type="evidence" value="ECO:0007669"/>
    <property type="project" value="UniProtKB-EC"/>
</dbReference>
<dbReference type="EMBL" id="NPIC01000001">
    <property type="protein sequence ID" value="RDL41673.1"/>
    <property type="molecule type" value="Genomic_DNA"/>
</dbReference>
<feature type="region of interest" description="Disordered" evidence="21">
    <location>
        <begin position="1"/>
        <end position="130"/>
    </location>
</feature>
<comment type="catalytic activity">
    <reaction evidence="1">
        <text>Hydrolysis of (1-&gt;3)-beta-D-glucosidic linkages in (1-&gt;3)-beta-D-glucans.</text>
        <dbReference type="EC" id="3.2.1.39"/>
    </reaction>
</comment>
<feature type="region of interest" description="Disordered" evidence="21">
    <location>
        <begin position="387"/>
        <end position="410"/>
    </location>
</feature>
<dbReference type="PANTHER" id="PTHR16631:SF17">
    <property type="entry name" value="GLUCAN ENDO-1,3-BETA-GLUCOSIDASE BTGC"/>
    <property type="match status" value="1"/>
</dbReference>
<evidence type="ECO:0000256" key="21">
    <source>
        <dbReference type="SAM" id="MobiDB-lite"/>
    </source>
</evidence>
<dbReference type="GO" id="GO:0005886">
    <property type="term" value="C:plasma membrane"/>
    <property type="evidence" value="ECO:0007669"/>
    <property type="project" value="UniProtKB-SubCell"/>
</dbReference>
<feature type="compositionally biased region" description="Polar residues" evidence="21">
    <location>
        <begin position="394"/>
        <end position="410"/>
    </location>
</feature>
<evidence type="ECO:0000256" key="12">
    <source>
        <dbReference type="ARBA" id="ARBA00023136"/>
    </source>
</evidence>
<evidence type="ECO:0000256" key="5">
    <source>
        <dbReference type="ARBA" id="ARBA00012780"/>
    </source>
</evidence>
<dbReference type="InterPro" id="IPR000490">
    <property type="entry name" value="Glyco_hydro_17"/>
</dbReference>
<evidence type="ECO:0000256" key="14">
    <source>
        <dbReference type="ARBA" id="ARBA00023277"/>
    </source>
</evidence>
<dbReference type="InterPro" id="IPR050732">
    <property type="entry name" value="Beta-glucan_modifiers"/>
</dbReference>
<dbReference type="GO" id="GO:0009986">
    <property type="term" value="C:cell surface"/>
    <property type="evidence" value="ECO:0007669"/>
    <property type="project" value="TreeGrafter"/>
</dbReference>
<feature type="compositionally biased region" description="Pro residues" evidence="21">
    <location>
        <begin position="99"/>
        <end position="109"/>
    </location>
</feature>
<dbReference type="GO" id="GO:0005576">
    <property type="term" value="C:extracellular region"/>
    <property type="evidence" value="ECO:0007669"/>
    <property type="project" value="TreeGrafter"/>
</dbReference>
<keyword evidence="11" id="KW-0735">Signal-anchor</keyword>
<feature type="region of interest" description="Disordered" evidence="21">
    <location>
        <begin position="187"/>
        <end position="230"/>
    </location>
</feature>